<proteinExistence type="predicted"/>
<sequence>MSPGRQWAAASARTLARRLRRQARLRIGETRAQALATRCKLFRTALSAHWSLGDQLGGHLTGMADTLKAAKLLGLPTAELDDYAEKLASGNWAKHQAPPGLPSFPAVPRAVDVVVVEEFRAWLTDIVFDGTEAVSTMHGLATQDLQYQHVDVLLDALDVTIPTDVADVIGFKEMNEEGEGTEAECTMNGLAAEDMQYQVDQALLEFKEFDEAESNVNDLDEEDLQYQEKADQALLEFKDEVKCFEGLRFKPEAPLELEVVALVGTGANDLGPRLPGAIAEAASAGESTECKILGEVGEFWKASVRDGFDESIVKKEPSEPVAASASCSNALAPVGIFAMRFASAEKSTEDKFVFAPGSARVPDWDCEGHNAVVNVLTDDYGISHCFMELCRLSLLI</sequence>
<name>A0ABN9VQQ3_9DINO</name>
<gene>
    <name evidence="1" type="ORF">PCOR1329_LOCUS60037</name>
</gene>
<accession>A0ABN9VQQ3</accession>
<reference evidence="1" key="1">
    <citation type="submission" date="2023-10" db="EMBL/GenBank/DDBJ databases">
        <authorList>
            <person name="Chen Y."/>
            <person name="Shah S."/>
            <person name="Dougan E. K."/>
            <person name="Thang M."/>
            <person name="Chan C."/>
        </authorList>
    </citation>
    <scope>NUCLEOTIDE SEQUENCE [LARGE SCALE GENOMIC DNA]</scope>
</reference>
<dbReference type="EMBL" id="CAUYUJ010017504">
    <property type="protein sequence ID" value="CAK0875352.1"/>
    <property type="molecule type" value="Genomic_DNA"/>
</dbReference>
<dbReference type="Proteomes" id="UP001189429">
    <property type="component" value="Unassembled WGS sequence"/>
</dbReference>
<keyword evidence="2" id="KW-1185">Reference proteome</keyword>
<comment type="caution">
    <text evidence="1">The sequence shown here is derived from an EMBL/GenBank/DDBJ whole genome shotgun (WGS) entry which is preliminary data.</text>
</comment>
<organism evidence="1 2">
    <name type="scientific">Prorocentrum cordatum</name>
    <dbReference type="NCBI Taxonomy" id="2364126"/>
    <lineage>
        <taxon>Eukaryota</taxon>
        <taxon>Sar</taxon>
        <taxon>Alveolata</taxon>
        <taxon>Dinophyceae</taxon>
        <taxon>Prorocentrales</taxon>
        <taxon>Prorocentraceae</taxon>
        <taxon>Prorocentrum</taxon>
    </lineage>
</organism>
<evidence type="ECO:0000313" key="1">
    <source>
        <dbReference type="EMBL" id="CAK0875352.1"/>
    </source>
</evidence>
<evidence type="ECO:0000313" key="2">
    <source>
        <dbReference type="Proteomes" id="UP001189429"/>
    </source>
</evidence>
<protein>
    <submittedName>
        <fullName evidence="1">Uncharacterized protein</fullName>
    </submittedName>
</protein>